<evidence type="ECO:0000313" key="2">
    <source>
        <dbReference type="Proteomes" id="UP001497700"/>
    </source>
</evidence>
<organism evidence="1 2">
    <name type="scientific">Hypoxylon rubiginosum</name>
    <dbReference type="NCBI Taxonomy" id="110542"/>
    <lineage>
        <taxon>Eukaryota</taxon>
        <taxon>Fungi</taxon>
        <taxon>Dikarya</taxon>
        <taxon>Ascomycota</taxon>
        <taxon>Pezizomycotina</taxon>
        <taxon>Sordariomycetes</taxon>
        <taxon>Xylariomycetidae</taxon>
        <taxon>Xylariales</taxon>
        <taxon>Hypoxylaceae</taxon>
        <taxon>Hypoxylon</taxon>
    </lineage>
</organism>
<evidence type="ECO:0000313" key="1">
    <source>
        <dbReference type="EMBL" id="KAI4858910.1"/>
    </source>
</evidence>
<comment type="caution">
    <text evidence="1">The sequence shown here is derived from an EMBL/GenBank/DDBJ whole genome shotgun (WGS) entry which is preliminary data.</text>
</comment>
<dbReference type="EMBL" id="MU393674">
    <property type="protein sequence ID" value="KAI4858910.1"/>
    <property type="molecule type" value="Genomic_DNA"/>
</dbReference>
<sequence length="215" mass="23343">MEDSEDDTASAMAAAMGFSSFGAQGNPNKRRKFNPHADAVVDDAAQETKTGSNATPLGVRAPAWRAHHNKDEIDLDDDEEEGLDAPSSEGKPGHLKDGHGNGDDDDNSGPQYLDTSRPPTVDTVADDIQSKIDDIIGAPPLQWPGIESLPSFSTSRGGRGSRGQGQGQGHSREPEGKWWEGYYDPSFNVNPWERLEQTKGLEPRGKWMSWEEAKG</sequence>
<accession>A0ACB9YHL1</accession>
<keyword evidence="2" id="KW-1185">Reference proteome</keyword>
<dbReference type="Proteomes" id="UP001497700">
    <property type="component" value="Unassembled WGS sequence"/>
</dbReference>
<reference evidence="1 2" key="1">
    <citation type="journal article" date="2022" name="New Phytol.">
        <title>Ecological generalism drives hyperdiversity of secondary metabolite gene clusters in xylarialean endophytes.</title>
        <authorList>
            <person name="Franco M.E.E."/>
            <person name="Wisecaver J.H."/>
            <person name="Arnold A.E."/>
            <person name="Ju Y.M."/>
            <person name="Slot J.C."/>
            <person name="Ahrendt S."/>
            <person name="Moore L.P."/>
            <person name="Eastman K.E."/>
            <person name="Scott K."/>
            <person name="Konkel Z."/>
            <person name="Mondo S.J."/>
            <person name="Kuo A."/>
            <person name="Hayes R.D."/>
            <person name="Haridas S."/>
            <person name="Andreopoulos B."/>
            <person name="Riley R."/>
            <person name="LaButti K."/>
            <person name="Pangilinan J."/>
            <person name="Lipzen A."/>
            <person name="Amirebrahimi M."/>
            <person name="Yan J."/>
            <person name="Adam C."/>
            <person name="Keymanesh K."/>
            <person name="Ng V."/>
            <person name="Louie K."/>
            <person name="Northen T."/>
            <person name="Drula E."/>
            <person name="Henrissat B."/>
            <person name="Hsieh H.M."/>
            <person name="Youens-Clark K."/>
            <person name="Lutzoni F."/>
            <person name="Miadlikowska J."/>
            <person name="Eastwood D.C."/>
            <person name="Hamelin R.C."/>
            <person name="Grigoriev I.V."/>
            <person name="U'Ren J.M."/>
        </authorList>
    </citation>
    <scope>NUCLEOTIDE SEQUENCE [LARGE SCALE GENOMIC DNA]</scope>
    <source>
        <strain evidence="1 2">CBS 119005</strain>
    </source>
</reference>
<protein>
    <submittedName>
        <fullName evidence="1">Uncharacterized protein</fullName>
    </submittedName>
</protein>
<gene>
    <name evidence="1" type="ORF">F4820DRAFT_462898</name>
</gene>
<name>A0ACB9YHL1_9PEZI</name>
<proteinExistence type="predicted"/>